<dbReference type="RefSeq" id="WP_248668710.1">
    <property type="nucleotide sequence ID" value="NZ_JALPRX010000091.1"/>
</dbReference>
<reference evidence="1" key="1">
    <citation type="submission" date="2022-04" db="EMBL/GenBank/DDBJ databases">
        <title>Roseomonas acroporae sp. nov., isolated from coral Acropora digitifera.</title>
        <authorList>
            <person name="Sun H."/>
        </authorList>
    </citation>
    <scope>NUCLEOTIDE SEQUENCE</scope>
    <source>
        <strain evidence="1">NAR14</strain>
    </source>
</reference>
<evidence type="ECO:0000313" key="1">
    <source>
        <dbReference type="EMBL" id="MCK8786595.1"/>
    </source>
</evidence>
<evidence type="ECO:0000313" key="2">
    <source>
        <dbReference type="Proteomes" id="UP001139516"/>
    </source>
</evidence>
<organism evidence="1 2">
    <name type="scientific">Roseomonas acroporae</name>
    <dbReference type="NCBI Taxonomy" id="2937791"/>
    <lineage>
        <taxon>Bacteria</taxon>
        <taxon>Pseudomonadati</taxon>
        <taxon>Pseudomonadota</taxon>
        <taxon>Alphaproteobacteria</taxon>
        <taxon>Acetobacterales</taxon>
        <taxon>Roseomonadaceae</taxon>
        <taxon>Roseomonas</taxon>
    </lineage>
</organism>
<protein>
    <submittedName>
        <fullName evidence="1">Uncharacterized protein</fullName>
    </submittedName>
</protein>
<dbReference type="EMBL" id="JALPRX010000091">
    <property type="protein sequence ID" value="MCK8786595.1"/>
    <property type="molecule type" value="Genomic_DNA"/>
</dbReference>
<dbReference type="Proteomes" id="UP001139516">
    <property type="component" value="Unassembled WGS sequence"/>
</dbReference>
<gene>
    <name evidence="1" type="ORF">M0638_19655</name>
</gene>
<accession>A0A9X1YBD0</accession>
<comment type="caution">
    <text evidence="1">The sequence shown here is derived from an EMBL/GenBank/DDBJ whole genome shotgun (WGS) entry which is preliminary data.</text>
</comment>
<sequence>MPDLYSHRLPHAEIEPGFMAVFQQPGEGAADAANRAMRDFPDCGFIVFALPSHRARRGSAGRRSR</sequence>
<proteinExistence type="predicted"/>
<keyword evidence="2" id="KW-1185">Reference proteome</keyword>
<name>A0A9X1YBD0_9PROT</name>
<dbReference type="AlphaFoldDB" id="A0A9X1YBD0"/>